<keyword evidence="4" id="KW-1185">Reference proteome</keyword>
<proteinExistence type="predicted"/>
<dbReference type="PANTHER" id="PTHR35340:SF6">
    <property type="entry name" value="ASST-DOMAIN-CONTAINING PROTEIN"/>
    <property type="match status" value="1"/>
</dbReference>
<dbReference type="OrthoDB" id="3225323at2"/>
<keyword evidence="3" id="KW-0808">Transferase</keyword>
<dbReference type="STRING" id="545619.SAMN04489860_1834"/>
<gene>
    <name evidence="3" type="ORF">SAMN04489860_1834</name>
</gene>
<dbReference type="eggNOG" id="ENOG502Z7WX">
    <property type="taxonomic scope" value="Bacteria"/>
</dbReference>
<feature type="compositionally biased region" description="Polar residues" evidence="1">
    <location>
        <begin position="1"/>
        <end position="12"/>
    </location>
</feature>
<dbReference type="RefSeq" id="WP_083372317.1">
    <property type="nucleotide sequence ID" value="NZ_LT629776.1"/>
</dbReference>
<accession>A0A1H1T8R0</accession>
<dbReference type="InterPro" id="IPR011047">
    <property type="entry name" value="Quinoprotein_ADH-like_sf"/>
</dbReference>
<protein>
    <submittedName>
        <fullName evidence="3">Arylsulfotransferase (ASST)</fullName>
    </submittedName>
</protein>
<sequence>MSTGEASGTTPEQRPRPTPFGPRWLFWLTTGVVGVGAAAVAVLVAVEVTDQPPAEPAPLAAIDGSDGDVSVFPVPGTQVVNPQTQVTLRGPGATGLAAEDVTVTGSDTEEHSGTLLPHSDGDGVSYVPDAPFEPGEIVSVTVEGIEVRGADDGRWTWRVADALDEAATEVPENGTATEDDEVSRYVSAPDVEPPVVTVEPAEPTDAAGYVALGIKNGVVQKGPMLVDEDGEPVWFSPMAENDARDVTGATLDGEPVLTWWEGQIGPGYGYGEAVVVDETYAEVARFNAGNGYRADPHELLLTDDGTAWLVAYAPIGMDLSEAGGPRNGVAVDNIVQQVDLETGAVLFEWHGIGDVALDESYLPVEGDQDGTSSDTGYDYLHVNSIDVRDDGDVLISARHTCAVYQLDGDTGSLDWRLGGRESDFTVDDDAVFLKQHDARWADDGTMTLFDNGGTCGSTTRESSRGLVLDVDESASTASVVTDYPHPEGAWSQSQGSFQQLDGGDVLLGWGSLPQWTRMSATGDVLVDSSLPEDLTVGSYRARQVEWEARPTTDPAAAVHVDSGTTSVYMSWNGATAVQTWRVSTSDGETEVARSGFETSVELEEAATADEITVEALDADGRVLGSVPTVVDAE</sequence>
<dbReference type="PANTHER" id="PTHR35340">
    <property type="entry name" value="PQQ ENZYME REPEAT PROTEIN-RELATED"/>
    <property type="match status" value="1"/>
</dbReference>
<dbReference type="Proteomes" id="UP000185663">
    <property type="component" value="Chromosome I"/>
</dbReference>
<keyword evidence="2" id="KW-0472">Membrane</keyword>
<dbReference type="Pfam" id="PF14269">
    <property type="entry name" value="Arylsulfotran_2"/>
    <property type="match status" value="1"/>
</dbReference>
<evidence type="ECO:0000313" key="3">
    <source>
        <dbReference type="EMBL" id="SDS56558.1"/>
    </source>
</evidence>
<dbReference type="SUPFAM" id="SSF50998">
    <property type="entry name" value="Quinoprotein alcohol dehydrogenase-like"/>
    <property type="match status" value="1"/>
</dbReference>
<dbReference type="InterPro" id="IPR053143">
    <property type="entry name" value="Arylsulfate_ST"/>
</dbReference>
<dbReference type="GO" id="GO:0016740">
    <property type="term" value="F:transferase activity"/>
    <property type="evidence" value="ECO:0007669"/>
    <property type="project" value="UniProtKB-KW"/>
</dbReference>
<reference evidence="3 4" key="1">
    <citation type="submission" date="2016-10" db="EMBL/GenBank/DDBJ databases">
        <authorList>
            <person name="de Groot N.N."/>
        </authorList>
    </citation>
    <scope>NUCLEOTIDE SEQUENCE [LARGE SCALE GENOMIC DNA]</scope>
    <source>
        <strain evidence="3 4">DSM 22126</strain>
    </source>
</reference>
<keyword evidence="2" id="KW-0812">Transmembrane</keyword>
<evidence type="ECO:0000256" key="1">
    <source>
        <dbReference type="SAM" id="MobiDB-lite"/>
    </source>
</evidence>
<dbReference type="AlphaFoldDB" id="A0A1H1T8R0"/>
<feature type="transmembrane region" description="Helical" evidence="2">
    <location>
        <begin position="24"/>
        <end position="46"/>
    </location>
</feature>
<name>A0A1H1T8R0_9CELL</name>
<evidence type="ECO:0000313" key="4">
    <source>
        <dbReference type="Proteomes" id="UP000185663"/>
    </source>
</evidence>
<organism evidence="3 4">
    <name type="scientific">Paraoerskovia marina</name>
    <dbReference type="NCBI Taxonomy" id="545619"/>
    <lineage>
        <taxon>Bacteria</taxon>
        <taxon>Bacillati</taxon>
        <taxon>Actinomycetota</taxon>
        <taxon>Actinomycetes</taxon>
        <taxon>Micrococcales</taxon>
        <taxon>Cellulomonadaceae</taxon>
        <taxon>Paraoerskovia</taxon>
    </lineage>
</organism>
<keyword evidence="2" id="KW-1133">Transmembrane helix</keyword>
<evidence type="ECO:0000256" key="2">
    <source>
        <dbReference type="SAM" id="Phobius"/>
    </source>
</evidence>
<dbReference type="EMBL" id="LT629776">
    <property type="protein sequence ID" value="SDS56558.1"/>
    <property type="molecule type" value="Genomic_DNA"/>
</dbReference>
<feature type="region of interest" description="Disordered" evidence="1">
    <location>
        <begin position="1"/>
        <end position="20"/>
    </location>
</feature>
<dbReference type="InterPro" id="IPR039535">
    <property type="entry name" value="ASST-like"/>
</dbReference>